<protein>
    <submittedName>
        <fullName evidence="1">12395_t:CDS:1</fullName>
    </submittedName>
</protein>
<keyword evidence="2" id="KW-1185">Reference proteome</keyword>
<evidence type="ECO:0000313" key="1">
    <source>
        <dbReference type="EMBL" id="CAG8781594.1"/>
    </source>
</evidence>
<reference evidence="1" key="1">
    <citation type="submission" date="2021-06" db="EMBL/GenBank/DDBJ databases">
        <authorList>
            <person name="Kallberg Y."/>
            <person name="Tangrot J."/>
            <person name="Rosling A."/>
        </authorList>
    </citation>
    <scope>NUCLEOTIDE SEQUENCE</scope>
    <source>
        <strain evidence="1">CL356</strain>
    </source>
</reference>
<comment type="caution">
    <text evidence="1">The sequence shown here is derived from an EMBL/GenBank/DDBJ whole genome shotgun (WGS) entry which is preliminary data.</text>
</comment>
<name>A0ACA9R8L3_9GLOM</name>
<sequence length="56" mass="5666">GASRPARGLSFGDLGIASFSVVESGQSQGETWNGTESGPTMSRVNGQSTKCTAVGF</sequence>
<proteinExistence type="predicted"/>
<dbReference type="Proteomes" id="UP000789525">
    <property type="component" value="Unassembled WGS sequence"/>
</dbReference>
<accession>A0ACA9R8L3</accession>
<dbReference type="EMBL" id="CAJVPT010072272">
    <property type="protein sequence ID" value="CAG8781594.1"/>
    <property type="molecule type" value="Genomic_DNA"/>
</dbReference>
<feature type="non-terminal residue" evidence="1">
    <location>
        <position position="56"/>
    </location>
</feature>
<evidence type="ECO:0000313" key="2">
    <source>
        <dbReference type="Proteomes" id="UP000789525"/>
    </source>
</evidence>
<feature type="non-terminal residue" evidence="1">
    <location>
        <position position="1"/>
    </location>
</feature>
<gene>
    <name evidence="1" type="ORF">ACOLOM_LOCUS14346</name>
</gene>
<organism evidence="1 2">
    <name type="scientific">Acaulospora colombiana</name>
    <dbReference type="NCBI Taxonomy" id="27376"/>
    <lineage>
        <taxon>Eukaryota</taxon>
        <taxon>Fungi</taxon>
        <taxon>Fungi incertae sedis</taxon>
        <taxon>Mucoromycota</taxon>
        <taxon>Glomeromycotina</taxon>
        <taxon>Glomeromycetes</taxon>
        <taxon>Diversisporales</taxon>
        <taxon>Acaulosporaceae</taxon>
        <taxon>Acaulospora</taxon>
    </lineage>
</organism>